<keyword evidence="4 7" id="KW-1133">Transmembrane helix</keyword>
<evidence type="ECO:0000313" key="9">
    <source>
        <dbReference type="EMBL" id="CAE0502650.1"/>
    </source>
</evidence>
<dbReference type="InterPro" id="IPR015414">
    <property type="entry name" value="TMEM64"/>
</dbReference>
<comment type="subcellular location">
    <subcellularLocation>
        <location evidence="1">Cell membrane</location>
        <topology evidence="1">Multi-pass membrane protein</topology>
    </subcellularLocation>
</comment>
<dbReference type="InterPro" id="IPR032816">
    <property type="entry name" value="VTT_dom"/>
</dbReference>
<evidence type="ECO:0000256" key="2">
    <source>
        <dbReference type="ARBA" id="ARBA00022475"/>
    </source>
</evidence>
<name>A0A7S3R4W2_DUNTE</name>
<feature type="transmembrane region" description="Helical" evidence="7">
    <location>
        <begin position="216"/>
        <end position="237"/>
    </location>
</feature>
<feature type="region of interest" description="Disordered" evidence="6">
    <location>
        <begin position="440"/>
        <end position="461"/>
    </location>
</feature>
<sequence>MSRVWRPRRVVNGMPRQVPSSKGDPTSDRTSSFLRLLRGTEPSMAKVPASTKLFYALMASLLIGLFIWGQSVEPTSQGGKTSDAWANWGSLDAWQKFASAHPTGVAAACAISVLLLCPSALVQTLSGAVLGLGPGFLAAVSGTLAGQAVAFILGRYLARDALARWLAHNYPQFGNIEVALFQQDGIKLVFLMRLSPFLPDSVMNYALALTSISWQLFLASTLTATIPYTLLYAYLGSASSDILQILQGNHSANSSSYVHTILVCVGMASFVVLLVVLAVALRRAMARASQQQRQQHQWFRQHEPQTSRVGTCYYVTYGQQLERTQLEGAEQQRLQRLGWREQQRRWAQQRQQDDAELGLGPSLQKHPGGLPSCGTRLDRGAGVWDATGAGAQGCKALGLGQSMSVLQQQGQQQAPRWPSIQQQQRQQHAVTSLACRMPTADSSWQDKGSSAEGGAWVHGGPGPQQYAVLPVAAGTQQGHEGPQGGGGMHQESDHCSHRGGAHSWGLQACCMQEAGHDPPWRPHQTHHHEHVVAQGLGKECGGTGGKCVLGSSDLAAESQSMRSLSLGDLRRTGVGVGLRALSAA</sequence>
<proteinExistence type="predicted"/>
<evidence type="ECO:0000256" key="6">
    <source>
        <dbReference type="SAM" id="MobiDB-lite"/>
    </source>
</evidence>
<feature type="transmembrane region" description="Helical" evidence="7">
    <location>
        <begin position="257"/>
        <end position="281"/>
    </location>
</feature>
<protein>
    <recommendedName>
        <fullName evidence="8">VTT domain-containing protein</fullName>
    </recommendedName>
</protein>
<accession>A0A7S3R4W2</accession>
<feature type="region of interest" description="Disordered" evidence="6">
    <location>
        <begin position="475"/>
        <end position="498"/>
    </location>
</feature>
<feature type="domain" description="VTT" evidence="8">
    <location>
        <begin position="118"/>
        <end position="237"/>
    </location>
</feature>
<dbReference type="PANTHER" id="PTHR12677">
    <property type="entry name" value="GOLGI APPARATUS MEMBRANE PROTEIN TVP38-RELATED"/>
    <property type="match status" value="1"/>
</dbReference>
<evidence type="ECO:0000256" key="1">
    <source>
        <dbReference type="ARBA" id="ARBA00004651"/>
    </source>
</evidence>
<gene>
    <name evidence="9" type="ORF">DTER00134_LOCUS17723</name>
</gene>
<dbReference type="PANTHER" id="PTHR12677:SF59">
    <property type="entry name" value="GOLGI APPARATUS MEMBRANE PROTEIN TVP38-RELATED"/>
    <property type="match status" value="1"/>
</dbReference>
<keyword evidence="5 7" id="KW-0472">Membrane</keyword>
<evidence type="ECO:0000256" key="5">
    <source>
        <dbReference type="ARBA" id="ARBA00023136"/>
    </source>
</evidence>
<evidence type="ECO:0000256" key="3">
    <source>
        <dbReference type="ARBA" id="ARBA00022692"/>
    </source>
</evidence>
<evidence type="ECO:0000259" key="8">
    <source>
        <dbReference type="Pfam" id="PF09335"/>
    </source>
</evidence>
<reference evidence="9" key="1">
    <citation type="submission" date="2021-01" db="EMBL/GenBank/DDBJ databases">
        <authorList>
            <person name="Corre E."/>
            <person name="Pelletier E."/>
            <person name="Niang G."/>
            <person name="Scheremetjew M."/>
            <person name="Finn R."/>
            <person name="Kale V."/>
            <person name="Holt S."/>
            <person name="Cochrane G."/>
            <person name="Meng A."/>
            <person name="Brown T."/>
            <person name="Cohen L."/>
        </authorList>
    </citation>
    <scope>NUCLEOTIDE SEQUENCE</scope>
    <source>
        <strain evidence="9">CCMP1320</strain>
    </source>
</reference>
<keyword evidence="3 7" id="KW-0812">Transmembrane</keyword>
<evidence type="ECO:0000256" key="4">
    <source>
        <dbReference type="ARBA" id="ARBA00022989"/>
    </source>
</evidence>
<organism evidence="9">
    <name type="scientific">Dunaliella tertiolecta</name>
    <name type="common">Green alga</name>
    <dbReference type="NCBI Taxonomy" id="3047"/>
    <lineage>
        <taxon>Eukaryota</taxon>
        <taxon>Viridiplantae</taxon>
        <taxon>Chlorophyta</taxon>
        <taxon>core chlorophytes</taxon>
        <taxon>Chlorophyceae</taxon>
        <taxon>CS clade</taxon>
        <taxon>Chlamydomonadales</taxon>
        <taxon>Dunaliellaceae</taxon>
        <taxon>Dunaliella</taxon>
    </lineage>
</organism>
<keyword evidence="2" id="KW-1003">Cell membrane</keyword>
<evidence type="ECO:0000256" key="7">
    <source>
        <dbReference type="SAM" id="Phobius"/>
    </source>
</evidence>
<dbReference type="AlphaFoldDB" id="A0A7S3R4W2"/>
<feature type="transmembrane region" description="Helical" evidence="7">
    <location>
        <begin position="136"/>
        <end position="158"/>
    </location>
</feature>
<dbReference type="EMBL" id="HBIP01029309">
    <property type="protein sequence ID" value="CAE0502650.1"/>
    <property type="molecule type" value="Transcribed_RNA"/>
</dbReference>
<feature type="transmembrane region" description="Helical" evidence="7">
    <location>
        <begin position="53"/>
        <end position="71"/>
    </location>
</feature>
<dbReference type="Pfam" id="PF09335">
    <property type="entry name" value="VTT_dom"/>
    <property type="match status" value="1"/>
</dbReference>
<dbReference type="GO" id="GO:0005886">
    <property type="term" value="C:plasma membrane"/>
    <property type="evidence" value="ECO:0007669"/>
    <property type="project" value="UniProtKB-SubCell"/>
</dbReference>